<dbReference type="PRINTS" id="PR00411">
    <property type="entry name" value="PNDRDTASEI"/>
</dbReference>
<keyword evidence="3" id="KW-1185">Reference proteome</keyword>
<dbReference type="SUPFAM" id="SSF51905">
    <property type="entry name" value="FAD/NAD(P)-binding domain"/>
    <property type="match status" value="1"/>
</dbReference>
<evidence type="ECO:0000313" key="3">
    <source>
        <dbReference type="Proteomes" id="UP000255355"/>
    </source>
</evidence>
<dbReference type="InterPro" id="IPR032371">
    <property type="entry name" value="DUF4873"/>
</dbReference>
<organism evidence="2 3">
    <name type="scientific">Nocardia mexicana</name>
    <dbReference type="NCBI Taxonomy" id="279262"/>
    <lineage>
        <taxon>Bacteria</taxon>
        <taxon>Bacillati</taxon>
        <taxon>Actinomycetota</taxon>
        <taxon>Actinomycetes</taxon>
        <taxon>Mycobacteriales</taxon>
        <taxon>Nocardiaceae</taxon>
        <taxon>Nocardia</taxon>
    </lineage>
</organism>
<name>A0A370H3Y9_9NOCA</name>
<reference evidence="2 3" key="1">
    <citation type="submission" date="2018-07" db="EMBL/GenBank/DDBJ databases">
        <title>Genomic Encyclopedia of Type Strains, Phase IV (KMG-IV): sequencing the most valuable type-strain genomes for metagenomic binning, comparative biology and taxonomic classification.</title>
        <authorList>
            <person name="Goeker M."/>
        </authorList>
    </citation>
    <scope>NUCLEOTIDE SEQUENCE [LARGE SCALE GENOMIC DNA]</scope>
    <source>
        <strain evidence="2 3">DSM 44952</strain>
    </source>
</reference>
<feature type="domain" description="DUF4873" evidence="1">
    <location>
        <begin position="500"/>
        <end position="588"/>
    </location>
</feature>
<gene>
    <name evidence="2" type="ORF">DFR68_105383</name>
</gene>
<dbReference type="RefSeq" id="WP_068020272.1">
    <property type="nucleotide sequence ID" value="NZ_QQAZ01000005.1"/>
</dbReference>
<dbReference type="OrthoDB" id="5168853at2"/>
<dbReference type="PANTHER" id="PTHR42877">
    <property type="entry name" value="L-ORNITHINE N(5)-MONOOXYGENASE-RELATED"/>
    <property type="match status" value="1"/>
</dbReference>
<accession>A0A370H3Y9</accession>
<dbReference type="PANTHER" id="PTHR42877:SF4">
    <property type="entry name" value="FAD_NAD(P)-BINDING DOMAIN-CONTAINING PROTEIN-RELATED"/>
    <property type="match status" value="1"/>
</dbReference>
<dbReference type="InterPro" id="IPR051209">
    <property type="entry name" value="FAD-bind_Monooxygenase_sf"/>
</dbReference>
<protein>
    <submittedName>
        <fullName evidence="2">Cation diffusion facilitator CzcD-associated flavoprotein CzcO</fullName>
    </submittedName>
</protein>
<proteinExistence type="predicted"/>
<dbReference type="STRING" id="1210089.GCA_001613165_03231"/>
<dbReference type="AlphaFoldDB" id="A0A370H3Y9"/>
<dbReference type="EMBL" id="QQAZ01000005">
    <property type="protein sequence ID" value="RDI50906.1"/>
    <property type="molecule type" value="Genomic_DNA"/>
</dbReference>
<evidence type="ECO:0000313" key="2">
    <source>
        <dbReference type="EMBL" id="RDI50906.1"/>
    </source>
</evidence>
<dbReference type="InterPro" id="IPR036188">
    <property type="entry name" value="FAD/NAD-bd_sf"/>
</dbReference>
<evidence type="ECO:0000259" key="1">
    <source>
        <dbReference type="Pfam" id="PF16170"/>
    </source>
</evidence>
<dbReference type="Pfam" id="PF16170">
    <property type="entry name" value="DUF4873"/>
    <property type="match status" value="1"/>
</dbReference>
<dbReference type="Gene3D" id="3.50.50.60">
    <property type="entry name" value="FAD/NAD(P)-binding domain"/>
    <property type="match status" value="2"/>
</dbReference>
<comment type="caution">
    <text evidence="2">The sequence shown here is derived from an EMBL/GenBank/DDBJ whole genome shotgun (WGS) entry which is preliminary data.</text>
</comment>
<sequence length="595" mass="66682">MSERRRDESADPEIVIVGAGFGGIGTAIELRRAGIEDFVVLEKADEIGGTWRENTYPGCGCDFMSLMYSFSFEPNRRWTRMFARQPEILDYLRRTVDRHDLRRHIRLRSEVVALDFDDAADRWTVSLADGRQVRPRVVVMAPGPLHEPSIPDFPGRDSFRGTSFHSAQWDHDFDVTGKRIAVIGTGASAVQFVPQIAKQAAQVTVFQRTPHWVVPKPDRRLSGTEHAAFRFVPGAQRLYRWAVYWGYESMIPAFMNPALMRRVESVARGQLRRQVRDPELRRRLTPDYRLGCKRILVSNNYYPALQRENVELVTDSVDRITESGIATSDGREREFDAIVYGTGFKISDRFTGQHIVGANGRTIQEAWRGGMEAFLGVAVHGFPNLFLIVGPNSGGGHQSIVFMIEAQARYIRQCVERMRRTSGTRIEVRAATQHEFNRRLQAKLAGTVWNSGGCHSWYLDEHGLNRAAWPGSSVSYWRTMRRPDPGHFDLTVPAEREPAHEYSGPALLDAPGVELPVTVALSGHPDPIDGRYHWYGRVSAADGSDLPDPGRGSVSLTLPGGAPATAKLQERDPWGNLRIVGIGEPPFPLEPAAIH</sequence>
<dbReference type="Proteomes" id="UP000255355">
    <property type="component" value="Unassembled WGS sequence"/>
</dbReference>
<dbReference type="Pfam" id="PF13738">
    <property type="entry name" value="Pyr_redox_3"/>
    <property type="match status" value="1"/>
</dbReference>